<evidence type="ECO:0000313" key="2">
    <source>
        <dbReference type="EMBL" id="SHH27584.1"/>
    </source>
</evidence>
<keyword evidence="1" id="KW-0812">Transmembrane</keyword>
<evidence type="ECO:0000313" key="3">
    <source>
        <dbReference type="Proteomes" id="UP000199758"/>
    </source>
</evidence>
<feature type="transmembrane region" description="Helical" evidence="1">
    <location>
        <begin position="216"/>
        <end position="234"/>
    </location>
</feature>
<dbReference type="Gene3D" id="1.20.120.1630">
    <property type="match status" value="1"/>
</dbReference>
<organism evidence="2 3">
    <name type="scientific">Hydrocarboniphaga daqingensis</name>
    <dbReference type="NCBI Taxonomy" id="490188"/>
    <lineage>
        <taxon>Bacteria</taxon>
        <taxon>Pseudomonadati</taxon>
        <taxon>Pseudomonadota</taxon>
        <taxon>Gammaproteobacteria</taxon>
        <taxon>Nevskiales</taxon>
        <taxon>Nevskiaceae</taxon>
        <taxon>Hydrocarboniphaga</taxon>
    </lineage>
</organism>
<keyword evidence="1" id="KW-0472">Membrane</keyword>
<dbReference type="OrthoDB" id="9779233at2"/>
<dbReference type="STRING" id="490188.SAMN04488068_3097"/>
<feature type="transmembrane region" description="Helical" evidence="1">
    <location>
        <begin position="240"/>
        <end position="260"/>
    </location>
</feature>
<feature type="transmembrane region" description="Helical" evidence="1">
    <location>
        <begin position="59"/>
        <end position="77"/>
    </location>
</feature>
<reference evidence="2 3" key="1">
    <citation type="submission" date="2016-11" db="EMBL/GenBank/DDBJ databases">
        <authorList>
            <person name="Jaros S."/>
            <person name="Januszkiewicz K."/>
            <person name="Wedrychowicz H."/>
        </authorList>
    </citation>
    <scope>NUCLEOTIDE SEQUENCE [LARGE SCALE GENOMIC DNA]</scope>
    <source>
        <strain evidence="2 3">CGMCC 1.7049</strain>
    </source>
</reference>
<evidence type="ECO:0000256" key="1">
    <source>
        <dbReference type="SAM" id="Phobius"/>
    </source>
</evidence>
<dbReference type="InterPro" id="IPR010721">
    <property type="entry name" value="UstE-like"/>
</dbReference>
<dbReference type="Proteomes" id="UP000199758">
    <property type="component" value="Unassembled WGS sequence"/>
</dbReference>
<keyword evidence="1" id="KW-1133">Transmembrane helix</keyword>
<keyword evidence="3" id="KW-1185">Reference proteome</keyword>
<feature type="transmembrane region" description="Helical" evidence="1">
    <location>
        <begin position="132"/>
        <end position="158"/>
    </location>
</feature>
<feature type="transmembrane region" description="Helical" evidence="1">
    <location>
        <begin position="36"/>
        <end position="52"/>
    </location>
</feature>
<gene>
    <name evidence="2" type="ORF">SAMN04488068_3097</name>
</gene>
<proteinExistence type="predicted"/>
<dbReference type="Pfam" id="PF06966">
    <property type="entry name" value="DUF1295"/>
    <property type="match status" value="1"/>
</dbReference>
<accession>A0A1M5RMN1</accession>
<protein>
    <submittedName>
        <fullName evidence="2">Steroid 5-alpha reductase family enzyme</fullName>
    </submittedName>
</protein>
<dbReference type="PANTHER" id="PTHR32251:SF23">
    <property type="entry name" value="3-OXO-5-ALPHA-STEROID 4-DEHYDROGENASE (DUF1295)"/>
    <property type="match status" value="1"/>
</dbReference>
<dbReference type="AlphaFoldDB" id="A0A1M5RMN1"/>
<sequence>MAGKADWNPIVWSYLLCIGAGAAVLAYAGLPQPWDALVADLVATLVIFAFSLRYRNSSFYDAYWSVIPPLLAVYWMAMHAPALDSPRAMLVMVLVWLWAIRLTTNWAVHWGGLSHEDWRYPIVRARAGKAAVLADLFGIHLFPTVQVFLGCLPIYAVMSRADVPLNALDALAAIVTIGAIAIETLADLQLHAFIAKRRPGEFITTGLWAWSRHPNYFGELSFWWGLMLFGLAVAPDQWTWIVPGALAMTGMFVFASIPFMDQRSIERRPAYREHMQRVSALVPLPPKRPHSSGERRA</sequence>
<feature type="transmembrane region" description="Helical" evidence="1">
    <location>
        <begin position="170"/>
        <end position="195"/>
    </location>
</feature>
<dbReference type="EMBL" id="FQWZ01000008">
    <property type="protein sequence ID" value="SHH27584.1"/>
    <property type="molecule type" value="Genomic_DNA"/>
</dbReference>
<dbReference type="GO" id="GO:0016020">
    <property type="term" value="C:membrane"/>
    <property type="evidence" value="ECO:0007669"/>
    <property type="project" value="TreeGrafter"/>
</dbReference>
<name>A0A1M5RMN1_9GAMM</name>
<feature type="transmembrane region" description="Helical" evidence="1">
    <location>
        <begin position="12"/>
        <end position="30"/>
    </location>
</feature>
<feature type="transmembrane region" description="Helical" evidence="1">
    <location>
        <begin position="89"/>
        <end position="111"/>
    </location>
</feature>
<dbReference type="PROSITE" id="PS50244">
    <property type="entry name" value="S5A_REDUCTASE"/>
    <property type="match status" value="1"/>
</dbReference>
<dbReference type="PANTHER" id="PTHR32251">
    <property type="entry name" value="3-OXO-5-ALPHA-STEROID 4-DEHYDROGENASE"/>
    <property type="match status" value="1"/>
</dbReference>
<dbReference type="RefSeq" id="WP_072898996.1">
    <property type="nucleotide sequence ID" value="NZ_FQWZ01000008.1"/>
</dbReference>